<evidence type="ECO:0000313" key="1">
    <source>
        <dbReference type="EMBL" id="MBK4733307.1"/>
    </source>
</evidence>
<dbReference type="InterPro" id="IPR002636">
    <property type="entry name" value="DUF29"/>
</dbReference>
<dbReference type="EMBL" id="JAEPBG010000001">
    <property type="protein sequence ID" value="MBK4733307.1"/>
    <property type="molecule type" value="Genomic_DNA"/>
</dbReference>
<protein>
    <submittedName>
        <fullName evidence="1">DUF29 domain-containing protein</fullName>
    </submittedName>
</protein>
<proteinExistence type="predicted"/>
<dbReference type="Proteomes" id="UP000622890">
    <property type="component" value="Unassembled WGS sequence"/>
</dbReference>
<comment type="caution">
    <text evidence="1">The sequence shown here is derived from an EMBL/GenBank/DDBJ whole genome shotgun (WGS) entry which is preliminary data.</text>
</comment>
<reference evidence="1" key="1">
    <citation type="submission" date="2021-01" db="EMBL/GenBank/DDBJ databases">
        <title>Genome sequence of strain Noviherbaspirillum sp. DKR-6.</title>
        <authorList>
            <person name="Chaudhary D.K."/>
        </authorList>
    </citation>
    <scope>NUCLEOTIDE SEQUENCE</scope>
    <source>
        <strain evidence="1">DKR-6</strain>
    </source>
</reference>
<organism evidence="1 2">
    <name type="scientific">Noviherbaspirillum pedocola</name>
    <dbReference type="NCBI Taxonomy" id="2801341"/>
    <lineage>
        <taxon>Bacteria</taxon>
        <taxon>Pseudomonadati</taxon>
        <taxon>Pseudomonadota</taxon>
        <taxon>Betaproteobacteria</taxon>
        <taxon>Burkholderiales</taxon>
        <taxon>Oxalobacteraceae</taxon>
        <taxon>Noviherbaspirillum</taxon>
    </lineage>
</organism>
<name>A0A934SV08_9BURK</name>
<dbReference type="Pfam" id="PF01724">
    <property type="entry name" value="DUF29"/>
    <property type="match status" value="1"/>
</dbReference>
<dbReference type="PANTHER" id="PTHR34235">
    <property type="entry name" value="SLR1203 PROTEIN-RELATED"/>
    <property type="match status" value="1"/>
</dbReference>
<gene>
    <name evidence="1" type="ORF">JJB74_01560</name>
</gene>
<evidence type="ECO:0000313" key="2">
    <source>
        <dbReference type="Proteomes" id="UP000622890"/>
    </source>
</evidence>
<accession>A0A934SV08</accession>
<sequence length="145" mass="16412">MAQAQLLRQGRFSEADIAHIAEEIEDLGNEQIRALASAMRNVLVHLSLLRFSPATDPRAHWAGEIANFRIALDDRLDGSPSLRRHLHGLVPKEWKRARRIATLKLGEEMKLIGELPKESPFTLEEIMDDDFFPAFSAEASGRRRS</sequence>
<keyword evidence="2" id="KW-1185">Reference proteome</keyword>
<dbReference type="AlphaFoldDB" id="A0A934SV08"/>
<dbReference type="Gene3D" id="1.20.1220.20">
    <property type="entry name" value="Uncharcterised protein PF01724"/>
    <property type="match status" value="1"/>
</dbReference>